<evidence type="ECO:0000256" key="1">
    <source>
        <dbReference type="ARBA" id="ARBA00022729"/>
    </source>
</evidence>
<reference evidence="3 4" key="1">
    <citation type="submission" date="2019-07" db="EMBL/GenBank/DDBJ databases">
        <title>Pseudomonas mangiferae sp. nov., isolated from bark of mango tree in Thailand.</title>
        <authorList>
            <person name="Srisuk N."/>
            <person name="Anurat P."/>
        </authorList>
    </citation>
    <scope>NUCLEOTIDE SEQUENCE [LARGE SCALE GENOMIC DNA]</scope>
    <source>
        <strain evidence="3 4">DMKU_BBB3-04</strain>
    </source>
</reference>
<proteinExistence type="predicted"/>
<organism evidence="3 4">
    <name type="scientific">Pseudomonas mangiferae</name>
    <dbReference type="NCBI Taxonomy" id="2593654"/>
    <lineage>
        <taxon>Bacteria</taxon>
        <taxon>Pseudomonadati</taxon>
        <taxon>Pseudomonadota</taxon>
        <taxon>Gammaproteobacteria</taxon>
        <taxon>Pseudomonadales</taxon>
        <taxon>Pseudomonadaceae</taxon>
        <taxon>Pseudomonas</taxon>
    </lineage>
</organism>
<name>A0A553GTF3_9PSED</name>
<keyword evidence="1 2" id="KW-0732">Signal</keyword>
<dbReference type="PANTHER" id="PTHR30222">
    <property type="entry name" value="SPERMIDINE/PUTRESCINE-BINDING PERIPLASMIC PROTEIN"/>
    <property type="match status" value="1"/>
</dbReference>
<dbReference type="Proteomes" id="UP000315235">
    <property type="component" value="Unassembled WGS sequence"/>
</dbReference>
<comment type="caution">
    <text evidence="3">The sequence shown here is derived from an EMBL/GenBank/DDBJ whole genome shotgun (WGS) entry which is preliminary data.</text>
</comment>
<feature type="signal peptide" evidence="2">
    <location>
        <begin position="1"/>
        <end position="22"/>
    </location>
</feature>
<keyword evidence="4" id="KW-1185">Reference proteome</keyword>
<evidence type="ECO:0000256" key="2">
    <source>
        <dbReference type="SAM" id="SignalP"/>
    </source>
</evidence>
<accession>A0A553GTF3</accession>
<dbReference type="SUPFAM" id="SSF53850">
    <property type="entry name" value="Periplasmic binding protein-like II"/>
    <property type="match status" value="1"/>
</dbReference>
<dbReference type="CDD" id="cd13589">
    <property type="entry name" value="PBP2_polyamine_RpCGA009"/>
    <property type="match status" value="1"/>
</dbReference>
<dbReference type="PANTHER" id="PTHR30222:SF2">
    <property type="entry name" value="ABC TRANSPORTER SUBSTRATE-BINDING PROTEIN"/>
    <property type="match status" value="1"/>
</dbReference>
<dbReference type="Pfam" id="PF13416">
    <property type="entry name" value="SBP_bac_8"/>
    <property type="match status" value="1"/>
</dbReference>
<evidence type="ECO:0000313" key="4">
    <source>
        <dbReference type="Proteomes" id="UP000315235"/>
    </source>
</evidence>
<evidence type="ECO:0000313" key="3">
    <source>
        <dbReference type="EMBL" id="TRX72788.1"/>
    </source>
</evidence>
<dbReference type="Gene3D" id="3.40.190.10">
    <property type="entry name" value="Periplasmic binding protein-like II"/>
    <property type="match status" value="2"/>
</dbReference>
<gene>
    <name evidence="3" type="ORF">FM069_21075</name>
</gene>
<feature type="chain" id="PRO_5022010345" evidence="2">
    <location>
        <begin position="23"/>
        <end position="345"/>
    </location>
</feature>
<dbReference type="EMBL" id="VJOY01000030">
    <property type="protein sequence ID" value="TRX72788.1"/>
    <property type="molecule type" value="Genomic_DNA"/>
</dbReference>
<protein>
    <submittedName>
        <fullName evidence="3">ABC transporter substrate-binding protein</fullName>
    </submittedName>
</protein>
<dbReference type="InterPro" id="IPR006059">
    <property type="entry name" value="SBP"/>
</dbReference>
<sequence>MKKTSIATALIAAWLASGLTEAAEITVISFGGTSKDVQTEAFYKPFERSTGNKVLAGEYNGEMGKIKAMVDTHSVTWDVVQVEGPELLRGCDEGLFEQLNTAAIGREEDFVPGTLSECGAGLLVWSMAMAYNADRLKEAPTGWTDFWDTRKYPGKRALRKGAKYTLEIALMADGVPRENLYKELATSQGVDRAFRKLDEIKRDIQWWESGAQPMQFLASGDVVMSTAFNGRVFAAQQEGANMGIVWNGSIYAIDSWAIPKGSRNKAVAEQFITFSLRPEQQKLHTERLAYGPTSPATASLLDPKLAAALNTAKDNLAVSVPIDNAFWVEHGEELEQRFNAWVAKS</sequence>
<dbReference type="RefSeq" id="WP_143490379.1">
    <property type="nucleotide sequence ID" value="NZ_VJOY01000030.1"/>
</dbReference>
<dbReference type="AlphaFoldDB" id="A0A553GTF3"/>
<dbReference type="OrthoDB" id="9815444at2"/>